<dbReference type="InterPro" id="IPR015897">
    <property type="entry name" value="CHK_kinase-like"/>
</dbReference>
<accession>A0ABQ9IFP5</accession>
<dbReference type="EMBL" id="JARBHB010000001">
    <property type="protein sequence ID" value="KAJ8895504.1"/>
    <property type="molecule type" value="Genomic_DNA"/>
</dbReference>
<evidence type="ECO:0000313" key="2">
    <source>
        <dbReference type="EMBL" id="KAJ8895504.1"/>
    </source>
</evidence>
<dbReference type="PANTHER" id="PTHR11012:SF56">
    <property type="entry name" value="CHK KINASE-LIKE DOMAIN-CONTAINING PROTEIN-RELATED"/>
    <property type="match status" value="1"/>
</dbReference>
<reference evidence="2 3" key="1">
    <citation type="submission" date="2023-02" db="EMBL/GenBank/DDBJ databases">
        <title>LHISI_Scaffold_Assembly.</title>
        <authorList>
            <person name="Stuart O.P."/>
            <person name="Cleave R."/>
            <person name="Magrath M.J.L."/>
            <person name="Mikheyev A.S."/>
        </authorList>
    </citation>
    <scope>NUCLEOTIDE SEQUENCE [LARGE SCALE GENOMIC DNA]</scope>
    <source>
        <strain evidence="2">Daus_M_001</strain>
        <tissue evidence="2">Leg muscle</tissue>
    </source>
</reference>
<comment type="caution">
    <text evidence="2">The sequence shown here is derived from an EMBL/GenBank/DDBJ whole genome shotgun (WGS) entry which is preliminary data.</text>
</comment>
<dbReference type="SMART" id="SM00587">
    <property type="entry name" value="CHK"/>
    <property type="match status" value="1"/>
</dbReference>
<proteinExistence type="predicted"/>
<keyword evidence="3" id="KW-1185">Reference proteome</keyword>
<dbReference type="PANTHER" id="PTHR11012">
    <property type="entry name" value="PROTEIN KINASE-LIKE DOMAIN-CONTAINING"/>
    <property type="match status" value="1"/>
</dbReference>
<dbReference type="InterPro" id="IPR004119">
    <property type="entry name" value="EcKL"/>
</dbReference>
<sequence>MMAMEGDSLKLWMNIAWTQKTFRDVEKDPSLLIIEYCVKDIGSKGDNYMSDTQWISIRLQYHATSVALHDRDPQLISSFKESIMTEESSKHFVQNFVNPSIISIAKSVWLWPGGGEKMANKLLNVAETFCQHVEDVRLVDFQQVVYSSCVIDLQHFIITSPSEEVRVAHTENILKEYHKELCLTLQLLVKAKKAISSQ</sequence>
<feature type="domain" description="CHK kinase-like" evidence="1">
    <location>
        <begin position="31"/>
        <end position="187"/>
    </location>
</feature>
<dbReference type="Proteomes" id="UP001159363">
    <property type="component" value="Chromosome 1"/>
</dbReference>
<name>A0ABQ9IFP5_9NEOP</name>
<evidence type="ECO:0000259" key="1">
    <source>
        <dbReference type="SMART" id="SM00587"/>
    </source>
</evidence>
<gene>
    <name evidence="2" type="ORF">PR048_000837</name>
</gene>
<dbReference type="Pfam" id="PF02958">
    <property type="entry name" value="EcKL"/>
    <property type="match status" value="1"/>
</dbReference>
<organism evidence="2 3">
    <name type="scientific">Dryococelus australis</name>
    <dbReference type="NCBI Taxonomy" id="614101"/>
    <lineage>
        <taxon>Eukaryota</taxon>
        <taxon>Metazoa</taxon>
        <taxon>Ecdysozoa</taxon>
        <taxon>Arthropoda</taxon>
        <taxon>Hexapoda</taxon>
        <taxon>Insecta</taxon>
        <taxon>Pterygota</taxon>
        <taxon>Neoptera</taxon>
        <taxon>Polyneoptera</taxon>
        <taxon>Phasmatodea</taxon>
        <taxon>Verophasmatodea</taxon>
        <taxon>Anareolatae</taxon>
        <taxon>Phasmatidae</taxon>
        <taxon>Eurycanthinae</taxon>
        <taxon>Dryococelus</taxon>
    </lineage>
</organism>
<evidence type="ECO:0000313" key="3">
    <source>
        <dbReference type="Proteomes" id="UP001159363"/>
    </source>
</evidence>
<protein>
    <recommendedName>
        <fullName evidence="1">CHK kinase-like domain-containing protein</fullName>
    </recommendedName>
</protein>